<dbReference type="Proteomes" id="UP000640509">
    <property type="component" value="Unassembled WGS sequence"/>
</dbReference>
<organism evidence="1 2">
    <name type="scientific">Paracoccus acridae</name>
    <dbReference type="NCBI Taxonomy" id="1795310"/>
    <lineage>
        <taxon>Bacteria</taxon>
        <taxon>Pseudomonadati</taxon>
        <taxon>Pseudomonadota</taxon>
        <taxon>Alphaproteobacteria</taxon>
        <taxon>Rhodobacterales</taxon>
        <taxon>Paracoccaceae</taxon>
        <taxon>Paracoccus</taxon>
    </lineage>
</organism>
<protein>
    <submittedName>
        <fullName evidence="1">Uncharacterized protein</fullName>
    </submittedName>
</protein>
<proteinExistence type="predicted"/>
<sequence>MGTGSFTDRFKGTVCLAGMQGEVRLCGRASGPVLGRGDVPRPVHPVASRVQEDEHLRPSPPGGSTLFRKAAMCFGNGPV</sequence>
<gene>
    <name evidence="1" type="ORF">GCM10011402_11160</name>
</gene>
<keyword evidence="2" id="KW-1185">Reference proteome</keyword>
<evidence type="ECO:0000313" key="2">
    <source>
        <dbReference type="Proteomes" id="UP000640509"/>
    </source>
</evidence>
<accession>A0ABQ1VEV8</accession>
<dbReference type="EMBL" id="BMIV01000003">
    <property type="protein sequence ID" value="GGF60995.1"/>
    <property type="molecule type" value="Genomic_DNA"/>
</dbReference>
<reference evidence="2" key="1">
    <citation type="journal article" date="2019" name="Int. J. Syst. Evol. Microbiol.">
        <title>The Global Catalogue of Microorganisms (GCM) 10K type strain sequencing project: providing services to taxonomists for standard genome sequencing and annotation.</title>
        <authorList>
            <consortium name="The Broad Institute Genomics Platform"/>
            <consortium name="The Broad Institute Genome Sequencing Center for Infectious Disease"/>
            <person name="Wu L."/>
            <person name="Ma J."/>
        </authorList>
    </citation>
    <scope>NUCLEOTIDE SEQUENCE [LARGE SCALE GENOMIC DNA]</scope>
    <source>
        <strain evidence="2">CGMCC 1.15419</strain>
    </source>
</reference>
<name>A0ABQ1VEV8_9RHOB</name>
<comment type="caution">
    <text evidence="1">The sequence shown here is derived from an EMBL/GenBank/DDBJ whole genome shotgun (WGS) entry which is preliminary data.</text>
</comment>
<evidence type="ECO:0000313" key="1">
    <source>
        <dbReference type="EMBL" id="GGF60995.1"/>
    </source>
</evidence>